<dbReference type="PIRSF" id="PIRSF031924">
    <property type="entry name" value="Pi-irrepressible_AP"/>
    <property type="match status" value="1"/>
</dbReference>
<keyword evidence="2" id="KW-0479">Metal-binding</keyword>
<dbReference type="Gene3D" id="3.40.720.10">
    <property type="entry name" value="Alkaline Phosphatase, subunit A"/>
    <property type="match status" value="1"/>
</dbReference>
<dbReference type="InterPro" id="IPR026263">
    <property type="entry name" value="Alkaline_phosphatase_prok"/>
</dbReference>
<keyword evidence="6" id="KW-1185">Reference proteome</keyword>
<feature type="chain" id="PRO_5046988949" evidence="4">
    <location>
        <begin position="20"/>
        <end position="549"/>
    </location>
</feature>
<dbReference type="Pfam" id="PF01663">
    <property type="entry name" value="Phosphodiest"/>
    <property type="match status" value="1"/>
</dbReference>
<dbReference type="RefSeq" id="WP_379012215.1">
    <property type="nucleotide sequence ID" value="NZ_JBHSDC010000002.1"/>
</dbReference>
<keyword evidence="1" id="KW-0597">Phosphoprotein</keyword>
<dbReference type="PANTHER" id="PTHR10151">
    <property type="entry name" value="ECTONUCLEOTIDE PYROPHOSPHATASE/PHOSPHODIESTERASE"/>
    <property type="match status" value="1"/>
</dbReference>
<dbReference type="Gene3D" id="3.30.1360.150">
    <property type="match status" value="1"/>
</dbReference>
<feature type="signal peptide" evidence="4">
    <location>
        <begin position="1"/>
        <end position="19"/>
    </location>
</feature>
<dbReference type="InterPro" id="IPR017850">
    <property type="entry name" value="Alkaline_phosphatase_core_sf"/>
</dbReference>
<evidence type="ECO:0000256" key="1">
    <source>
        <dbReference type="ARBA" id="ARBA00022553"/>
    </source>
</evidence>
<dbReference type="EC" id="3.1.3.1" evidence="5"/>
<evidence type="ECO:0000313" key="5">
    <source>
        <dbReference type="EMBL" id="MFC4230830.1"/>
    </source>
</evidence>
<dbReference type="SUPFAM" id="SSF53649">
    <property type="entry name" value="Alkaline phosphatase-like"/>
    <property type="match status" value="1"/>
</dbReference>
<dbReference type="CDD" id="cd16016">
    <property type="entry name" value="AP-SPAP"/>
    <property type="match status" value="1"/>
</dbReference>
<evidence type="ECO:0000256" key="2">
    <source>
        <dbReference type="ARBA" id="ARBA00022723"/>
    </source>
</evidence>
<dbReference type="NCBIfam" id="NF042991">
    <property type="entry name" value="alk_phos_PafA"/>
    <property type="match status" value="1"/>
</dbReference>
<gene>
    <name evidence="5" type="primary">pafA</name>
    <name evidence="5" type="ORF">ACFOW1_02935</name>
</gene>
<reference evidence="6" key="1">
    <citation type="journal article" date="2019" name="Int. J. Syst. Evol. Microbiol.">
        <title>The Global Catalogue of Microorganisms (GCM) 10K type strain sequencing project: providing services to taxonomists for standard genome sequencing and annotation.</title>
        <authorList>
            <consortium name="The Broad Institute Genomics Platform"/>
            <consortium name="The Broad Institute Genome Sequencing Center for Infectious Disease"/>
            <person name="Wu L."/>
            <person name="Ma J."/>
        </authorList>
    </citation>
    <scope>NUCLEOTIDE SEQUENCE [LARGE SCALE GENOMIC DNA]</scope>
    <source>
        <strain evidence="6">CECT 8010</strain>
    </source>
</reference>
<dbReference type="PANTHER" id="PTHR10151:SF120">
    <property type="entry name" value="BIS(5'-ADENOSYL)-TRIPHOSPHATASE"/>
    <property type="match status" value="1"/>
</dbReference>
<name>A0ABV8PVP7_9BACT</name>
<dbReference type="InterPro" id="IPR002591">
    <property type="entry name" value="Phosphodiest/P_Trfase"/>
</dbReference>
<evidence type="ECO:0000313" key="6">
    <source>
        <dbReference type="Proteomes" id="UP001595906"/>
    </source>
</evidence>
<sequence>MKYTHFTVFAALLVNTTFAQTIKSQNQKSEISKPKLVVGIVVDQMRWDFLYRYTNRYTPNGFKRLLGEGFTCDNAFIPYTPTVTAAGHTSIYTGSVPAIDGIVGNNWFDQNEQRGVYCSEDKTVKTVGGPDGLNGKMSPRNMLVTTIGDEIRLASNFRNKVIGVALKDRGSILPAGHSATAAYWYDVNSGNWITSTYYMNELPKWAADFNAKKIVDKYYEGNWNTLYPINTYTQSTADEKDYENKPFGNDQKGFPYSLKQFATKNYSNIATTPFGNSMTFDMAKAALDNEQLGKGTETDMLCVSLSSTDYVGHSFGPNSVETEDTYLRLDKDLGDFLSYLDAKVGKGNYTVFLSADHGVAHVPGFMKENKLPGGTFNETDAQKQLNSLLKEKFGSDKLVVGMFNYQVHLNHPAIDSVKLDEEAISKVVIKYLQSQEAVSQVFEIKELVETPIPAKQKNMFINGYFPSRCGDIQIILKSGYIDGGKTGTTHGLWAPYDSHIPMVFFGWGVKHGHTNKETYMTDIAATITALLHVQMPSGCVGSVVEEAFK</sequence>
<organism evidence="5 6">
    <name type="scientific">Parasediminibacterium paludis</name>
    <dbReference type="NCBI Taxonomy" id="908966"/>
    <lineage>
        <taxon>Bacteria</taxon>
        <taxon>Pseudomonadati</taxon>
        <taxon>Bacteroidota</taxon>
        <taxon>Chitinophagia</taxon>
        <taxon>Chitinophagales</taxon>
        <taxon>Chitinophagaceae</taxon>
        <taxon>Parasediminibacterium</taxon>
    </lineage>
</organism>
<dbReference type="Proteomes" id="UP001595906">
    <property type="component" value="Unassembled WGS sequence"/>
</dbReference>
<proteinExistence type="predicted"/>
<protein>
    <submittedName>
        <fullName evidence="5">Alkaline phosphatase PafA</fullName>
        <ecNumber evidence="5">3.1.3.1</ecNumber>
    </submittedName>
</protein>
<accession>A0ABV8PVP7</accession>
<keyword evidence="5" id="KW-0378">Hydrolase</keyword>
<keyword evidence="3 4" id="KW-0732">Signal</keyword>
<comment type="caution">
    <text evidence="5">The sequence shown here is derived from an EMBL/GenBank/DDBJ whole genome shotgun (WGS) entry which is preliminary data.</text>
</comment>
<dbReference type="GO" id="GO:0004035">
    <property type="term" value="F:alkaline phosphatase activity"/>
    <property type="evidence" value="ECO:0007669"/>
    <property type="project" value="UniProtKB-EC"/>
</dbReference>
<dbReference type="EMBL" id="JBHSDC010000002">
    <property type="protein sequence ID" value="MFC4230830.1"/>
    <property type="molecule type" value="Genomic_DNA"/>
</dbReference>
<evidence type="ECO:0000256" key="3">
    <source>
        <dbReference type="ARBA" id="ARBA00022729"/>
    </source>
</evidence>
<evidence type="ECO:0000256" key="4">
    <source>
        <dbReference type="SAM" id="SignalP"/>
    </source>
</evidence>